<protein>
    <submittedName>
        <fullName evidence="1">Uncharacterized protein</fullName>
    </submittedName>
</protein>
<dbReference type="EMBL" id="HACG01045579">
    <property type="protein sequence ID" value="CEK92444.1"/>
    <property type="molecule type" value="Transcribed_RNA"/>
</dbReference>
<reference evidence="1" key="1">
    <citation type="submission" date="2014-12" db="EMBL/GenBank/DDBJ databases">
        <title>Insight into the proteome of Arion vulgaris.</title>
        <authorList>
            <person name="Aradska J."/>
            <person name="Bulat T."/>
            <person name="Smidak R."/>
            <person name="Sarate P."/>
            <person name="Gangsoo J."/>
            <person name="Sialana F."/>
            <person name="Bilban M."/>
            <person name="Lubec G."/>
        </authorList>
    </citation>
    <scope>NUCLEOTIDE SEQUENCE</scope>
    <source>
        <tissue evidence="1">Skin</tissue>
    </source>
</reference>
<name>A0A0B7BGK2_9EUPU</name>
<evidence type="ECO:0000313" key="1">
    <source>
        <dbReference type="EMBL" id="CEK92444.1"/>
    </source>
</evidence>
<organism evidence="1">
    <name type="scientific">Arion vulgaris</name>
    <dbReference type="NCBI Taxonomy" id="1028688"/>
    <lineage>
        <taxon>Eukaryota</taxon>
        <taxon>Metazoa</taxon>
        <taxon>Spiralia</taxon>
        <taxon>Lophotrochozoa</taxon>
        <taxon>Mollusca</taxon>
        <taxon>Gastropoda</taxon>
        <taxon>Heterobranchia</taxon>
        <taxon>Euthyneura</taxon>
        <taxon>Panpulmonata</taxon>
        <taxon>Eupulmonata</taxon>
        <taxon>Stylommatophora</taxon>
        <taxon>Helicina</taxon>
        <taxon>Arionoidea</taxon>
        <taxon>Arionidae</taxon>
        <taxon>Arion</taxon>
    </lineage>
</organism>
<accession>A0A0B7BGK2</accession>
<gene>
    <name evidence="1" type="primary">ORF188304</name>
</gene>
<sequence length="74" mass="8359">MAKWLMFALHSDGCGFESGPSHTCNFFQISMIVDGAISCFVQHSQQVACHFCLEERSHMGKPDAMKSIFHLRTH</sequence>
<dbReference type="AlphaFoldDB" id="A0A0B7BGK2"/>
<proteinExistence type="predicted"/>